<accession>A0AAW1CMS7</accession>
<sequence>MMNVNCAFKMGVFALRRNASPLLAELVTRNLYSPAALGVDNYSKTRERIKNQFVNVQDKFKSKMADYSNPESNSMIFTEDLKHMIHLVEPNDNDLQVVQNMMIKFSKQNKDLRFGSFVFGPVVMRMYHFLNRPEEAYQIFFNREMDGFFDQLKSFHIILDLLYKNKMYPEMFEIFEVIKRKQVQGTKYPKTAVILMLAACYKMNKRESLKYAKHLWSELNKIGHIPIRRAGTFTAALALNQNEPDVALEVLSSLKQQNYVTVRNLKLSAFADLNRFEDILYILRSTLQIDSANTEKKNTFSEEIINKIKEAIEKSGKNEFKEEFEKIEHKLRSLDQISEEPLDKLLCSEINALIPSAPQKYQTIDRDNYARRRQKFRPGLDDLY</sequence>
<evidence type="ECO:0000313" key="1">
    <source>
        <dbReference type="EMBL" id="KAK9498123.1"/>
    </source>
</evidence>
<gene>
    <name evidence="1" type="ORF">O3M35_004002</name>
</gene>
<dbReference type="InterPro" id="IPR011990">
    <property type="entry name" value="TPR-like_helical_dom_sf"/>
</dbReference>
<dbReference type="PANTHER" id="PTHR14700">
    <property type="entry name" value="PENTATRICOPEPTIDE REPEAT-CONTAINING PROTEIN 2, MITOCHONDRIAL"/>
    <property type="match status" value="1"/>
</dbReference>
<dbReference type="GO" id="GO:0005739">
    <property type="term" value="C:mitochondrion"/>
    <property type="evidence" value="ECO:0007669"/>
    <property type="project" value="InterPro"/>
</dbReference>
<dbReference type="EMBL" id="JAPXFL010000013">
    <property type="protein sequence ID" value="KAK9498123.1"/>
    <property type="molecule type" value="Genomic_DNA"/>
</dbReference>
<dbReference type="Proteomes" id="UP001461498">
    <property type="component" value="Unassembled WGS sequence"/>
</dbReference>
<keyword evidence="2" id="KW-1185">Reference proteome</keyword>
<proteinExistence type="predicted"/>
<dbReference type="Gene3D" id="1.25.40.10">
    <property type="entry name" value="Tetratricopeptide repeat domain"/>
    <property type="match status" value="1"/>
</dbReference>
<dbReference type="GO" id="GO:0050684">
    <property type="term" value="P:regulation of mRNA processing"/>
    <property type="evidence" value="ECO:0007669"/>
    <property type="project" value="InterPro"/>
</dbReference>
<reference evidence="1 2" key="1">
    <citation type="submission" date="2022-12" db="EMBL/GenBank/DDBJ databases">
        <title>Chromosome-level genome assembly of true bugs.</title>
        <authorList>
            <person name="Ma L."/>
            <person name="Li H."/>
        </authorList>
    </citation>
    <scope>NUCLEOTIDE SEQUENCE [LARGE SCALE GENOMIC DNA]</scope>
    <source>
        <strain evidence="1">Lab_2022b</strain>
    </source>
</reference>
<dbReference type="PANTHER" id="PTHR14700:SF0">
    <property type="entry name" value="PENTATRICOPEPTIDE REPEAT-CONTAINING PROTEIN 2, MITOCHONDRIAL"/>
    <property type="match status" value="1"/>
</dbReference>
<evidence type="ECO:0000313" key="2">
    <source>
        <dbReference type="Proteomes" id="UP001461498"/>
    </source>
</evidence>
<dbReference type="AlphaFoldDB" id="A0AAW1CMS7"/>
<name>A0AAW1CMS7_9HEMI</name>
<protein>
    <recommendedName>
        <fullName evidence="3">Pentatricopeptide repeat-containing protein 2</fullName>
    </recommendedName>
</protein>
<organism evidence="1 2">
    <name type="scientific">Rhynocoris fuscipes</name>
    <dbReference type="NCBI Taxonomy" id="488301"/>
    <lineage>
        <taxon>Eukaryota</taxon>
        <taxon>Metazoa</taxon>
        <taxon>Ecdysozoa</taxon>
        <taxon>Arthropoda</taxon>
        <taxon>Hexapoda</taxon>
        <taxon>Insecta</taxon>
        <taxon>Pterygota</taxon>
        <taxon>Neoptera</taxon>
        <taxon>Paraneoptera</taxon>
        <taxon>Hemiptera</taxon>
        <taxon>Heteroptera</taxon>
        <taxon>Panheteroptera</taxon>
        <taxon>Cimicomorpha</taxon>
        <taxon>Reduviidae</taxon>
        <taxon>Harpactorinae</taxon>
        <taxon>Harpactorini</taxon>
        <taxon>Rhynocoris</taxon>
    </lineage>
</organism>
<evidence type="ECO:0008006" key="3">
    <source>
        <dbReference type="Google" id="ProtNLM"/>
    </source>
</evidence>
<dbReference type="GO" id="GO:0003723">
    <property type="term" value="F:RNA binding"/>
    <property type="evidence" value="ECO:0007669"/>
    <property type="project" value="TreeGrafter"/>
</dbReference>
<dbReference type="InterPro" id="IPR034629">
    <property type="entry name" value="PTCD2"/>
</dbReference>
<comment type="caution">
    <text evidence="1">The sequence shown here is derived from an EMBL/GenBank/DDBJ whole genome shotgun (WGS) entry which is preliminary data.</text>
</comment>
<dbReference type="GO" id="GO:0007005">
    <property type="term" value="P:mitochondrion organization"/>
    <property type="evidence" value="ECO:0007669"/>
    <property type="project" value="TreeGrafter"/>
</dbReference>